<dbReference type="GeneID" id="20805614"/>
<name>W4GZP8_APHAT</name>
<evidence type="ECO:0000313" key="3">
    <source>
        <dbReference type="EMBL" id="ETV84398.1"/>
    </source>
</evidence>
<evidence type="ECO:0000256" key="1">
    <source>
        <dbReference type="SAM" id="Coils"/>
    </source>
</evidence>
<dbReference type="EMBL" id="KI913119">
    <property type="protein sequence ID" value="ETV84398.1"/>
    <property type="molecule type" value="Genomic_DNA"/>
</dbReference>
<protein>
    <submittedName>
        <fullName evidence="3">Uncharacterized protein</fullName>
    </submittedName>
</protein>
<feature type="coiled-coil region" evidence="1">
    <location>
        <begin position="145"/>
        <end position="172"/>
    </location>
</feature>
<dbReference type="RefSeq" id="XP_009826090.1">
    <property type="nucleotide sequence ID" value="XM_009827788.1"/>
</dbReference>
<evidence type="ECO:0000256" key="2">
    <source>
        <dbReference type="SAM" id="MobiDB-lite"/>
    </source>
</evidence>
<accession>W4GZP8</accession>
<keyword evidence="1" id="KW-0175">Coiled coil</keyword>
<sequence>MHSHGTMKVSDSPHHLCSSRIYQFPPKATLLNMFRIVHRSVILTRRPNHPATRRFNTSGPAAEGSAQGAMPPPPPPPHGDWARRLNEYEHRYKHFAARVNGTGDRKWIGKGPIIGFVGGVLVGSSLFSKRDHGDERTERRIKSLASDLQDESRKLKQQLVSIQQSIDQLKVATPAYAPYPSRPHVTEVRTFNKEERSKQRASKFQQEVGKFKGDLDDANSLGDKLQCCMGFLGVFCDFVVEEVDEGTLRSTMTIDEVDDMDEILVFIRGLSANLKAWKVDS</sequence>
<reference evidence="3" key="1">
    <citation type="submission" date="2013-12" db="EMBL/GenBank/DDBJ databases">
        <title>The Genome Sequence of Aphanomyces astaci APO3.</title>
        <authorList>
            <consortium name="The Broad Institute Genomics Platform"/>
            <person name="Russ C."/>
            <person name="Tyler B."/>
            <person name="van West P."/>
            <person name="Dieguez-Uribeondo J."/>
            <person name="Young S.K."/>
            <person name="Zeng Q."/>
            <person name="Gargeya S."/>
            <person name="Fitzgerald M."/>
            <person name="Abouelleil A."/>
            <person name="Alvarado L."/>
            <person name="Chapman S.B."/>
            <person name="Gainer-Dewar J."/>
            <person name="Goldberg J."/>
            <person name="Griggs A."/>
            <person name="Gujja S."/>
            <person name="Hansen M."/>
            <person name="Howarth C."/>
            <person name="Imamovic A."/>
            <person name="Ireland A."/>
            <person name="Larimer J."/>
            <person name="McCowan C."/>
            <person name="Murphy C."/>
            <person name="Pearson M."/>
            <person name="Poon T.W."/>
            <person name="Priest M."/>
            <person name="Roberts A."/>
            <person name="Saif S."/>
            <person name="Shea T."/>
            <person name="Sykes S."/>
            <person name="Wortman J."/>
            <person name="Nusbaum C."/>
            <person name="Birren B."/>
        </authorList>
    </citation>
    <scope>NUCLEOTIDE SEQUENCE [LARGE SCALE GENOMIC DNA]</scope>
    <source>
        <strain evidence="3">APO3</strain>
    </source>
</reference>
<organism evidence="3">
    <name type="scientific">Aphanomyces astaci</name>
    <name type="common">Crayfish plague agent</name>
    <dbReference type="NCBI Taxonomy" id="112090"/>
    <lineage>
        <taxon>Eukaryota</taxon>
        <taxon>Sar</taxon>
        <taxon>Stramenopiles</taxon>
        <taxon>Oomycota</taxon>
        <taxon>Saprolegniomycetes</taxon>
        <taxon>Saprolegniales</taxon>
        <taxon>Verrucalvaceae</taxon>
        <taxon>Aphanomyces</taxon>
    </lineage>
</organism>
<feature type="region of interest" description="Disordered" evidence="2">
    <location>
        <begin position="47"/>
        <end position="81"/>
    </location>
</feature>
<dbReference type="VEuPathDB" id="FungiDB:H257_03618"/>
<dbReference type="OrthoDB" id="10578108at2759"/>
<gene>
    <name evidence="3" type="ORF">H257_03618</name>
</gene>
<dbReference type="AlphaFoldDB" id="W4GZP8"/>
<proteinExistence type="predicted"/>